<name>A0A8G1VUI2_9EURO</name>
<dbReference type="AlphaFoldDB" id="A0A8G1VUI2"/>
<accession>A0A8G1VUI2</accession>
<feature type="transmembrane region" description="Helical" evidence="1">
    <location>
        <begin position="12"/>
        <end position="30"/>
    </location>
</feature>
<evidence type="ECO:0000313" key="3">
    <source>
        <dbReference type="Proteomes" id="UP000249789"/>
    </source>
</evidence>
<sequence length="236" mass="25490">MVLYNDTPTILATASAATILFALGLAWFGEDLDGKDVLASVAAYAAVMVVLMGTSSSVHHFLAASLPTSSTSLAGVIMTYYRDEQVLSTINRQTGASKYMLYLILGGIATIAITMPMPYQCVSANTAADNDTILGHPGGAVRKVIHSVSLAPRSGMEDYCYVAVKNRGIGPAHNLKVTLYESNSPTLTLWREHLQARETLRLHGSLSENKQQQRFLGPFSWVADTNRSFDMVCVLA</sequence>
<evidence type="ECO:0000256" key="1">
    <source>
        <dbReference type="SAM" id="Phobius"/>
    </source>
</evidence>
<keyword evidence="1" id="KW-0472">Membrane</keyword>
<keyword evidence="1" id="KW-1133">Transmembrane helix</keyword>
<keyword evidence="3" id="KW-1185">Reference proteome</keyword>
<proteinExistence type="predicted"/>
<feature type="transmembrane region" description="Helical" evidence="1">
    <location>
        <begin position="37"/>
        <end position="55"/>
    </location>
</feature>
<dbReference type="GeneID" id="63866297"/>
<dbReference type="Proteomes" id="UP000249789">
    <property type="component" value="Unassembled WGS sequence"/>
</dbReference>
<dbReference type="VEuPathDB" id="FungiDB:BO72DRAFT_501274"/>
<dbReference type="EMBL" id="KZ824701">
    <property type="protein sequence ID" value="RAK72166.1"/>
    <property type="molecule type" value="Genomic_DNA"/>
</dbReference>
<feature type="transmembrane region" description="Helical" evidence="1">
    <location>
        <begin position="101"/>
        <end position="119"/>
    </location>
</feature>
<dbReference type="OrthoDB" id="5334969at2759"/>
<organism evidence="2 3">
    <name type="scientific">Aspergillus fijiensis CBS 313.89</name>
    <dbReference type="NCBI Taxonomy" id="1448319"/>
    <lineage>
        <taxon>Eukaryota</taxon>
        <taxon>Fungi</taxon>
        <taxon>Dikarya</taxon>
        <taxon>Ascomycota</taxon>
        <taxon>Pezizomycotina</taxon>
        <taxon>Eurotiomycetes</taxon>
        <taxon>Eurotiomycetidae</taxon>
        <taxon>Eurotiales</taxon>
        <taxon>Aspergillaceae</taxon>
        <taxon>Aspergillus</taxon>
    </lineage>
</organism>
<gene>
    <name evidence="2" type="ORF">BO72DRAFT_501274</name>
</gene>
<dbReference type="RefSeq" id="XP_040796178.1">
    <property type="nucleotide sequence ID" value="XM_040948964.1"/>
</dbReference>
<evidence type="ECO:0000313" key="2">
    <source>
        <dbReference type="EMBL" id="RAK72166.1"/>
    </source>
</evidence>
<reference evidence="2 3" key="1">
    <citation type="submission" date="2018-02" db="EMBL/GenBank/DDBJ databases">
        <title>The genomes of Aspergillus section Nigri reveals drivers in fungal speciation.</title>
        <authorList>
            <consortium name="DOE Joint Genome Institute"/>
            <person name="Vesth T.C."/>
            <person name="Nybo J."/>
            <person name="Theobald S."/>
            <person name="Brandl J."/>
            <person name="Frisvad J.C."/>
            <person name="Nielsen K.F."/>
            <person name="Lyhne E.K."/>
            <person name="Kogle M.E."/>
            <person name="Kuo A."/>
            <person name="Riley R."/>
            <person name="Clum A."/>
            <person name="Nolan M."/>
            <person name="Lipzen A."/>
            <person name="Salamov A."/>
            <person name="Henrissat B."/>
            <person name="Wiebenga A."/>
            <person name="De vries R.P."/>
            <person name="Grigoriev I.V."/>
            <person name="Mortensen U.H."/>
            <person name="Andersen M.R."/>
            <person name="Baker S.E."/>
        </authorList>
    </citation>
    <scope>NUCLEOTIDE SEQUENCE [LARGE SCALE GENOMIC DNA]</scope>
    <source>
        <strain evidence="2 3">CBS 313.89</strain>
    </source>
</reference>
<keyword evidence="1" id="KW-0812">Transmembrane</keyword>
<protein>
    <submittedName>
        <fullName evidence="2">Uncharacterized protein</fullName>
    </submittedName>
</protein>